<dbReference type="InterPro" id="IPR046541">
    <property type="entry name" value="DUF6606"/>
</dbReference>
<name>A0AAJ0MBV3_9PEZI</name>
<keyword evidence="3" id="KW-0645">Protease</keyword>
<dbReference type="EC" id="3.4.19.12" evidence="2"/>
<dbReference type="InterPro" id="IPR022099">
    <property type="entry name" value="DUF3638"/>
</dbReference>
<dbReference type="InterPro" id="IPR022105">
    <property type="entry name" value="DUF3645"/>
</dbReference>
<feature type="domain" description="DUF3645" evidence="8">
    <location>
        <begin position="2452"/>
        <end position="2483"/>
    </location>
</feature>
<dbReference type="InterPro" id="IPR027417">
    <property type="entry name" value="P-loop_NTPase"/>
</dbReference>
<dbReference type="InterPro" id="IPR051346">
    <property type="entry name" value="OTU_Deubiquitinase"/>
</dbReference>
<dbReference type="PANTHER" id="PTHR13367">
    <property type="entry name" value="UBIQUITIN THIOESTERASE"/>
    <property type="match status" value="1"/>
</dbReference>
<dbReference type="Proteomes" id="UP001275084">
    <property type="component" value="Unassembled WGS sequence"/>
</dbReference>
<keyword evidence="4" id="KW-0833">Ubl conjugation pathway</keyword>
<gene>
    <name evidence="10" type="ORF">B0T25DRAFT_614272</name>
</gene>
<sequence length="3238" mass="359207">MDLLHSVYNHLVLPPKLPGHEDSAIQALSQNVLTRLTDACKRLVPLTPQPLSDAFRSLQSSLVASQEINSGFINKISTLQHFRHLDRVPNRVLIFHVVEQNAALLLYQTQGSGGVVLFEAFEASAPAERILTAGNAMQRDFPGRCAQLSTADFSDASFQEHLAEFLEQASMDSLYSLRAHARKAGASVTESRDTTDPALVTHMLMPLLEAMGSPAQVPVLQKRVRDDVNLKNANVPWRRLPFWLVLRVGALRQLCCILGYHQGRACYKFLICMVLAQLLEDCAGRLSPDMTILLRAKLCRRMAKLEMDRNKTKSPEDTRAYDDLFGSTRALISEMVQKATDQVEKAWNSFQQASIPRILKLPLRAPSDALQLSLPHSGEYLDRLLSYQPPPQPAAQLAQLPRPLDMGIQRVQEFTGRIVDLAAAELGAERESDGDTPPGQARACELRCLALAEKIQTIIAKIGPASEWDPEQNSTLALTAFDLWVRMDACAVAACPLLGGYLPTFRPELLDVLQLATLASMRRLNKVQTYLAKRQQLARSTVLSEARQAAAFLGPVGKDCLSARFAADSRPMQELESRIQGASDRARRTKEVEWRHQCEKYDQLSEAIQQSTCVCSVDPNGKKKKTPGPEGCKRCALWCTRKRLRIAVHEDYLPPSHKPAQRAAVLFEIDQPTYLSAYRDATWLILTSLAHPGRPCHTTAPKATLAQCGVLAAYRTGKKSPSRITLASRKKCFAQTHYRFSAGRAPLSEVLLPLAAEFELFDTLAGLWVGDLDKSPTLQHLCGIQVPAGLSATVLPACLHPEPEVEGPSSYQVLANQTECPSTMPVHEFSACQKLLGGHCRRWPNILVELGSINLSMGSEETARLICQLAVQAGPRGDWGEGAEWRTVHTIFREEPAFVERLLEQIETRLGHISSNWRETWCMDMLATLALRVFSLSAERSMKRKAQSLLEAMQKTTLAWVVRLRDEVHRAAGADAAERMATYAFSSALLARRTLATHLESGSPLRADELTAWVKASVALQENLLVGLDKLSPTLRAMFVRDTRMAFRMEPMLRSAVKSYPSSVGVALLDTLAHLSLPSWTFLPSPDDKWIRATTATAKVQPGFTYHGQAVHFHIVDGHLLVNGRPREKLPANIRGDAGIEELFGNQHLLTYPSPLPGMTHQLLGFRHQQVIHFGTRGNQEVVIQAVTADGLTRLEFIPRRVFFGPHIGSGLPDLPLGLLDNCVHWLNLTTRQIEIRRKPAIWLARQRDWTVHVRERYAQRASVQLIDPHSPLFRQIAGTLGSFVRPEKVTVFQPLALRGRLSAEMKELDLSLFVNDGGLIEFRELKAEMDPDQDAGTWYGLQGKVVLRNIVNPRKRSVILPLGDDIWAQRQGVHVEVRVDGGSVEYAKFDIDDTLGRLVCPPEPRLLYTKALCHALTSFCLPDPLTGRTGTEEAIHVLRSGAAQPWTQLGTLPTKLLHRFRDLLPSREYYPPGMKRFQTATWDDRFTTTIQHDALDTVLCDIMDKSDRLAKFADNGSTTRSDDEAKRPAHLRFRANMQRRLYERRWMGEEEEGVPAVVAAMSDTMAYHGRDRASRIIPQSGNVFNITRAIRRQSFLVDRRHKDVPSILKGWPRIGGLTSRDAAHRTAAVAGPLAARIETSVSEHWGELVRFCQTSNSQVSVIFRLGLLAFAPEADMDTIHHLAAFAFINELRGLELPPCLDFWDLGSRGPPSLETLESLIATAYTSAEGPSAGRKLKAKQRARLEVARVLHQRKCEADGRSMACLLLKHWPRPWPTLVGFMEDTLRAPGTRVEHIHITQALGRIRPEWERRHHSEELVAYIGQVQAILNRHMALTSLDTSVPASWLVQPATADALRIRDDSQKAAIPLVSGELVTKRGPASLKVSSHIDATTFRFRDSKETAKAMPNSIHVVPELTIIFNRFAGSADSLRRQYGQDLLESLTALDIKARTESTVKRFAVPGIVSLDSAVAQAHADMVDLGSRLSGALAAGDERSHWLELGGLWPCANTPISLLCLLRSRSGHRFGPGMKEALVAYGLAISHLQKLGRLRTALCQGNQRAVDEELQNLGHENWDPVQHADWLLMELDGGFLIRAEQIEVARAIIAPRLGRNSVLQMNMGKGKTSCIVPMAVAALADGENLARLVVPKPLLLQTAQTVQARLGGLAGREVRHIAFSRRTPTTSPVMDLYEDLHRETYRSRGLVISTHEQLLSFKLSGWQRLVDATSMTAITPTAAITTATSARGKKQKQKSGVALAAVAAAAADRMIRFQDWLERTSRDILDESDYTLAVKTQLIYPSGPETTVDGHPFRWLVAEGLLALVEHHLPSLQKEFPGSIEVVRRSGGAFPRVQFLRDDVQSGLQDRVVDDICTGRAWFLRPGRGTMGLARRVAAVRRVLSEEHISDELLGEAVAAFADAESESAAKKLLTARGLLVCRVLVLCLGRRWNVQYGLSPDRHPIAVPFEAKGVPSLHAEFGHPDVAIVLTCLAFYYTGLTMPQFLQGLQHVLRSDDPAAQYERWTSLGYKKLPPALCQWNAINVDDAGQVGALWQHLRCARNVVDDYMNVFVFPAHAKQFGTKLQVSAWDVPLLPKGRPQEARTTGFSGTNDSRIMLPLTIRQDDLPRLRDTNAEVLSYLLQPRNRKCLVAVDAEGSRLTEEGLLYNLHGQNIRILIDAGAYILEMDNRSLVERWLRIDHAASAAVYFDASSRAWVMYRGGTKTDVPLLATPFVDDLSECLVYLDEAHTRGIDLKLPPKARGGLTLALGQTKDFTVQAAMRLRQLGTTQSVTFFTPPEVDRSIRDTCKLSVMAKLTSYHVVSWLLEQTCRAHEDLRDLYLAQGADFIRRTDTAWRFPKPVSNKTHCDALLAVLQQPETQTLEKLYGGAPAAGPSRPGPAPPSAPRLRALADQLAGSFGGAARHRSRLGDALAEVEQEREVELQVEEMRVVQKPPRHTPLAFPGLHPTIAAFARTGILGEAFEHAFAYLGKTDLGRQFGLSGTGSKLFVSREFGRGVKLALNVKSNDNFLRPVEWIIWSSLTETALVVIPEEAELVIPIVRMHAGAARGNLPNTHLLAYAAPVAKTMRMFNSLSYYSVPTLPADHSFPDWFRMELGVLAGRLYADFDECGSLAGFLRLPETAENHTQDAPEVQIASQAGHTPFAENAAPFLLEWLSTRRGGQDVLQTPVGTLVNGPDPGNCARVNCSYNRAIIWYDDNPTNKAMTWEGIRNGAQTMLNLPPARHEP</sequence>
<dbReference type="GO" id="GO:0004843">
    <property type="term" value="F:cysteine-type deubiquitinase activity"/>
    <property type="evidence" value="ECO:0007669"/>
    <property type="project" value="UniProtKB-EC"/>
</dbReference>
<evidence type="ECO:0000256" key="5">
    <source>
        <dbReference type="ARBA" id="ARBA00022801"/>
    </source>
</evidence>
<reference evidence="10" key="2">
    <citation type="submission" date="2023-06" db="EMBL/GenBank/DDBJ databases">
        <authorList>
            <consortium name="Lawrence Berkeley National Laboratory"/>
            <person name="Haridas S."/>
            <person name="Hensen N."/>
            <person name="Bonometti L."/>
            <person name="Westerberg I."/>
            <person name="Brannstrom I.O."/>
            <person name="Guillou S."/>
            <person name="Cros-Aarteil S."/>
            <person name="Calhoun S."/>
            <person name="Kuo A."/>
            <person name="Mondo S."/>
            <person name="Pangilinan J."/>
            <person name="Riley R."/>
            <person name="Labutti K."/>
            <person name="Andreopoulos B."/>
            <person name="Lipzen A."/>
            <person name="Chen C."/>
            <person name="Yanf M."/>
            <person name="Daum C."/>
            <person name="Ng V."/>
            <person name="Clum A."/>
            <person name="Steindorff A."/>
            <person name="Ohm R."/>
            <person name="Martin F."/>
            <person name="Silar P."/>
            <person name="Natvig D."/>
            <person name="Lalanne C."/>
            <person name="Gautier V."/>
            <person name="Ament-Velasquez S.L."/>
            <person name="Kruys A."/>
            <person name="Hutchinson M.I."/>
            <person name="Powell A.J."/>
            <person name="Barry K."/>
            <person name="Miller A.N."/>
            <person name="Grigoriev I.V."/>
            <person name="Debuchy R."/>
            <person name="Gladieux P."/>
            <person name="Thoren M.H."/>
            <person name="Johannesson H."/>
        </authorList>
    </citation>
    <scope>NUCLEOTIDE SEQUENCE</scope>
    <source>
        <strain evidence="10">CBS 955.72</strain>
    </source>
</reference>
<dbReference type="Pfam" id="PF20255">
    <property type="entry name" value="DUF6606"/>
    <property type="match status" value="1"/>
</dbReference>
<feature type="domain" description="DUF6606" evidence="9">
    <location>
        <begin position="8"/>
        <end position="280"/>
    </location>
</feature>
<evidence type="ECO:0000313" key="10">
    <source>
        <dbReference type="EMBL" id="KAK3347284.1"/>
    </source>
</evidence>
<evidence type="ECO:0000256" key="6">
    <source>
        <dbReference type="ARBA" id="ARBA00022807"/>
    </source>
</evidence>
<evidence type="ECO:0000256" key="1">
    <source>
        <dbReference type="ARBA" id="ARBA00000707"/>
    </source>
</evidence>
<keyword evidence="5" id="KW-0378">Hydrolase</keyword>
<dbReference type="Pfam" id="PF12340">
    <property type="entry name" value="DUF3638"/>
    <property type="match status" value="1"/>
</dbReference>
<dbReference type="SUPFAM" id="SSF52540">
    <property type="entry name" value="P-loop containing nucleoside triphosphate hydrolases"/>
    <property type="match status" value="1"/>
</dbReference>
<feature type="domain" description="DUF3638" evidence="7">
    <location>
        <begin position="2070"/>
        <end position="2328"/>
    </location>
</feature>
<keyword evidence="6" id="KW-0788">Thiol protease</keyword>
<evidence type="ECO:0000313" key="11">
    <source>
        <dbReference type="Proteomes" id="UP001275084"/>
    </source>
</evidence>
<dbReference type="GO" id="GO:0006508">
    <property type="term" value="P:proteolysis"/>
    <property type="evidence" value="ECO:0007669"/>
    <property type="project" value="UniProtKB-KW"/>
</dbReference>
<comment type="catalytic activity">
    <reaction evidence="1">
        <text>Thiol-dependent hydrolysis of ester, thioester, amide, peptide and isopeptide bonds formed by the C-terminal Gly of ubiquitin (a 76-residue protein attached to proteins as an intracellular targeting signal).</text>
        <dbReference type="EC" id="3.4.19.12"/>
    </reaction>
</comment>
<keyword evidence="11" id="KW-1185">Reference proteome</keyword>
<dbReference type="PANTHER" id="PTHR13367:SF33">
    <property type="entry name" value="P-LOOP CONTAINING NUCLEOSIDE TRIPHOSPHATE HYDROLASE PROTEIN"/>
    <property type="match status" value="1"/>
</dbReference>
<evidence type="ECO:0000259" key="8">
    <source>
        <dbReference type="Pfam" id="PF12359"/>
    </source>
</evidence>
<proteinExistence type="predicted"/>
<evidence type="ECO:0000259" key="7">
    <source>
        <dbReference type="Pfam" id="PF12340"/>
    </source>
</evidence>
<evidence type="ECO:0000256" key="2">
    <source>
        <dbReference type="ARBA" id="ARBA00012759"/>
    </source>
</evidence>
<comment type="caution">
    <text evidence="10">The sequence shown here is derived from an EMBL/GenBank/DDBJ whole genome shotgun (WGS) entry which is preliminary data.</text>
</comment>
<evidence type="ECO:0000256" key="3">
    <source>
        <dbReference type="ARBA" id="ARBA00022670"/>
    </source>
</evidence>
<evidence type="ECO:0000256" key="4">
    <source>
        <dbReference type="ARBA" id="ARBA00022786"/>
    </source>
</evidence>
<protein>
    <recommendedName>
        <fullName evidence="2">ubiquitinyl hydrolase 1</fullName>
        <ecNumber evidence="2">3.4.19.12</ecNumber>
    </recommendedName>
</protein>
<dbReference type="EMBL" id="JAUIQD010000006">
    <property type="protein sequence ID" value="KAK3347284.1"/>
    <property type="molecule type" value="Genomic_DNA"/>
</dbReference>
<organism evidence="10 11">
    <name type="scientific">Lasiosphaeria hispida</name>
    <dbReference type="NCBI Taxonomy" id="260671"/>
    <lineage>
        <taxon>Eukaryota</taxon>
        <taxon>Fungi</taxon>
        <taxon>Dikarya</taxon>
        <taxon>Ascomycota</taxon>
        <taxon>Pezizomycotina</taxon>
        <taxon>Sordariomycetes</taxon>
        <taxon>Sordariomycetidae</taxon>
        <taxon>Sordariales</taxon>
        <taxon>Lasiosphaeriaceae</taxon>
        <taxon>Lasiosphaeria</taxon>
    </lineage>
</organism>
<accession>A0AAJ0MBV3</accession>
<dbReference type="Pfam" id="PF12359">
    <property type="entry name" value="DUF3645"/>
    <property type="match status" value="1"/>
</dbReference>
<evidence type="ECO:0000259" key="9">
    <source>
        <dbReference type="Pfam" id="PF20255"/>
    </source>
</evidence>
<reference evidence="10" key="1">
    <citation type="journal article" date="2023" name="Mol. Phylogenet. Evol.">
        <title>Genome-scale phylogeny and comparative genomics of the fungal order Sordariales.</title>
        <authorList>
            <person name="Hensen N."/>
            <person name="Bonometti L."/>
            <person name="Westerberg I."/>
            <person name="Brannstrom I.O."/>
            <person name="Guillou S."/>
            <person name="Cros-Aarteil S."/>
            <person name="Calhoun S."/>
            <person name="Haridas S."/>
            <person name="Kuo A."/>
            <person name="Mondo S."/>
            <person name="Pangilinan J."/>
            <person name="Riley R."/>
            <person name="LaButti K."/>
            <person name="Andreopoulos B."/>
            <person name="Lipzen A."/>
            <person name="Chen C."/>
            <person name="Yan M."/>
            <person name="Daum C."/>
            <person name="Ng V."/>
            <person name="Clum A."/>
            <person name="Steindorff A."/>
            <person name="Ohm R.A."/>
            <person name="Martin F."/>
            <person name="Silar P."/>
            <person name="Natvig D.O."/>
            <person name="Lalanne C."/>
            <person name="Gautier V."/>
            <person name="Ament-Velasquez S.L."/>
            <person name="Kruys A."/>
            <person name="Hutchinson M.I."/>
            <person name="Powell A.J."/>
            <person name="Barry K."/>
            <person name="Miller A.N."/>
            <person name="Grigoriev I.V."/>
            <person name="Debuchy R."/>
            <person name="Gladieux P."/>
            <person name="Hiltunen Thoren M."/>
            <person name="Johannesson H."/>
        </authorList>
    </citation>
    <scope>NUCLEOTIDE SEQUENCE</scope>
    <source>
        <strain evidence="10">CBS 955.72</strain>
    </source>
</reference>